<gene>
    <name evidence="1" type="ORF">PQR66_10265</name>
</gene>
<dbReference type="EMBL" id="JAQQFN010000006">
    <property type="protein sequence ID" value="MFL9883409.1"/>
    <property type="molecule type" value="Genomic_DNA"/>
</dbReference>
<sequence length="185" mass="19882">MLDPPDCVQMPSEPLPLAAVEPACGALRLGSASPVKTGAGAGVEAGVAAGVDAGTAAGVLADCAVGVLLSPPPPPPHAASINDPSIETSRSDFDFDFIFILLVQSADSQCRKMIGWISIYPAQNRAILYTAAKEKSLTIIEEWLSDNADLTENIFCDSRCHWDDAYYSQRIARARFKYGYMHEYQ</sequence>
<evidence type="ECO:0000313" key="2">
    <source>
        <dbReference type="Proteomes" id="UP001629249"/>
    </source>
</evidence>
<dbReference type="RefSeq" id="WP_408327848.1">
    <property type="nucleotide sequence ID" value="NZ_JAQQFH010000005.1"/>
</dbReference>
<protein>
    <submittedName>
        <fullName evidence="1">Uncharacterized protein</fullName>
    </submittedName>
</protein>
<evidence type="ECO:0000313" key="1">
    <source>
        <dbReference type="EMBL" id="MFL9883409.1"/>
    </source>
</evidence>
<name>A0ABW8ZMV6_9BURK</name>
<accession>A0ABW8ZMV6</accession>
<reference evidence="1 2" key="1">
    <citation type="journal article" date="2024" name="Chem. Sci.">
        <title>Discovery of megapolipeptins by genome mining of a Burkholderiales bacteria collection.</title>
        <authorList>
            <person name="Paulo B.S."/>
            <person name="Recchia M.J.J."/>
            <person name="Lee S."/>
            <person name="Fergusson C.H."/>
            <person name="Romanowski S.B."/>
            <person name="Hernandez A."/>
            <person name="Krull N."/>
            <person name="Liu D.Y."/>
            <person name="Cavanagh H."/>
            <person name="Bos A."/>
            <person name="Gray C.A."/>
            <person name="Murphy B.T."/>
            <person name="Linington R.G."/>
            <person name="Eustaquio A.S."/>
        </authorList>
    </citation>
    <scope>NUCLEOTIDE SEQUENCE [LARGE SCALE GENOMIC DNA]</scope>
    <source>
        <strain evidence="1 2">RL16-012-BIC-B</strain>
    </source>
</reference>
<dbReference type="Proteomes" id="UP001629249">
    <property type="component" value="Unassembled WGS sequence"/>
</dbReference>
<comment type="caution">
    <text evidence="1">The sequence shown here is derived from an EMBL/GenBank/DDBJ whole genome shotgun (WGS) entry which is preliminary data.</text>
</comment>
<organism evidence="1 2">
    <name type="scientific">Paraburkholderia agricolaris</name>
    <dbReference type="NCBI Taxonomy" id="2152888"/>
    <lineage>
        <taxon>Bacteria</taxon>
        <taxon>Pseudomonadati</taxon>
        <taxon>Pseudomonadota</taxon>
        <taxon>Betaproteobacteria</taxon>
        <taxon>Burkholderiales</taxon>
        <taxon>Burkholderiaceae</taxon>
        <taxon>Paraburkholderia</taxon>
    </lineage>
</organism>
<proteinExistence type="predicted"/>
<keyword evidence="2" id="KW-1185">Reference proteome</keyword>